<evidence type="ECO:0000313" key="1">
    <source>
        <dbReference type="EMBL" id="SFD24262.1"/>
    </source>
</evidence>
<name>A0A1I1QQH9_9BACT</name>
<organism evidence="1 2">
    <name type="scientific">Spirosoma endophyticum</name>
    <dbReference type="NCBI Taxonomy" id="662367"/>
    <lineage>
        <taxon>Bacteria</taxon>
        <taxon>Pseudomonadati</taxon>
        <taxon>Bacteroidota</taxon>
        <taxon>Cytophagia</taxon>
        <taxon>Cytophagales</taxon>
        <taxon>Cytophagaceae</taxon>
        <taxon>Spirosoma</taxon>
    </lineage>
</organism>
<accession>A0A1I1QQH9</accession>
<dbReference type="RefSeq" id="WP_093826415.1">
    <property type="nucleotide sequence ID" value="NZ_FOLQ01000004.1"/>
</dbReference>
<protein>
    <submittedName>
        <fullName evidence="1">Por secretion system C-terminal sorting domain-containing protein</fullName>
    </submittedName>
</protein>
<dbReference type="Proteomes" id="UP000198598">
    <property type="component" value="Unassembled WGS sequence"/>
</dbReference>
<evidence type="ECO:0000313" key="2">
    <source>
        <dbReference type="Proteomes" id="UP000198598"/>
    </source>
</evidence>
<dbReference type="NCBIfam" id="TIGR04183">
    <property type="entry name" value="Por_Secre_tail"/>
    <property type="match status" value="1"/>
</dbReference>
<proteinExistence type="predicted"/>
<keyword evidence="2" id="KW-1185">Reference proteome</keyword>
<dbReference type="STRING" id="662367.SAMN05216167_10462"/>
<dbReference type="AlphaFoldDB" id="A0A1I1QQH9"/>
<dbReference type="InterPro" id="IPR026444">
    <property type="entry name" value="Secre_tail"/>
</dbReference>
<dbReference type="SUPFAM" id="SSF110296">
    <property type="entry name" value="Oligoxyloglucan reducing end-specific cellobiohydrolase"/>
    <property type="match status" value="2"/>
</dbReference>
<reference evidence="1 2" key="1">
    <citation type="submission" date="2016-10" db="EMBL/GenBank/DDBJ databases">
        <authorList>
            <person name="de Groot N.N."/>
        </authorList>
    </citation>
    <scope>NUCLEOTIDE SEQUENCE [LARGE SCALE GENOMIC DNA]</scope>
    <source>
        <strain evidence="1 2">DSM 26130</strain>
    </source>
</reference>
<dbReference type="OrthoDB" id="2082473at2"/>
<dbReference type="EMBL" id="FOLQ01000004">
    <property type="protein sequence ID" value="SFD24262.1"/>
    <property type="molecule type" value="Genomic_DNA"/>
</dbReference>
<sequence>MSTVTYRSSNWAFCLLSQLLIGLFLIVSLTVTAQSIWTARRPFNLSSVTYKYGQFIGVVDNNTVAISTNGTTWGKAIIGTSYQLNGVTAGSPIVGVVAVGANGIVYGSSDNGYSWSPKSSPTTQTLNDVTYGGSLYVAVGENSTILTSSDGNTWTSRYVYSPVPATLRGVTYGGGQFVAVGYGGMIFTSPNGITWTRRQTSSGLAMEDVAYGNGKYVAVGGYPTNERLISTDGITWTTQLPAGGTDYNLYDITYGNGQFVAVGYYGAVLTSSNAITWTKRDIGLLETMQGVIYANNQFVMVGTSIRRSTDGVTWQATSAPDGQSNLSSAAYGNGRYVTFGNSYNTGSTAQLLVSTDGVTFNRTEFPAYPAPSDVAFGQGLFASVGYYGHILTSPDGTAWTFRKLGSSYKAIVYGKNRFVAVGTGLPIVSTNGLTWTPASTQPPSGLIDIAYGNGLFVAVGSNGAICTSPDGSIWTSRVSNTTNTLSGIAYGNGYFVAVGSGGGNVRRSVDGITWTGSGSSSGANTGSITFGNGQFVIAGNTSILTTTDGLNPVPKSAPNYIGNLNAIRYLNGQFIAVGEKCTIITSAADPMPFSVSGATLLNCDVMRAGTPSRPELRAVRFIPEFSGTFTPPMSYSIAGLLQPTTNPDAIFYPYVDNPIVTIVAWDSQGRTASFAWNWLSRCSNGLRKAAEEGEVGKLQVVVLGNPTRNETVDVEINGVSNESVSLDVVNQQGEIVSQQRIEQVSTGERHQVQLGRSTGLYILKVQTPTQVQTVKLVKQ</sequence>
<gene>
    <name evidence="1" type="ORF">SAMN05216167_10462</name>
</gene>